<reference evidence="1 2" key="1">
    <citation type="submission" date="2014-09" db="EMBL/GenBank/DDBJ databases">
        <title>Vibrio maritimus JCM 19235. (C45) whole genome shotgun sequence.</title>
        <authorList>
            <person name="Sawabe T."/>
            <person name="Meirelles P."/>
            <person name="Nakanishi M."/>
            <person name="Sayaka M."/>
            <person name="Hattori M."/>
            <person name="Ohkuma M."/>
        </authorList>
    </citation>
    <scope>NUCLEOTIDE SEQUENCE [LARGE SCALE GENOMIC DNA]</scope>
    <source>
        <strain evidence="2">JCM19235</strain>
    </source>
</reference>
<evidence type="ECO:0000313" key="1">
    <source>
        <dbReference type="EMBL" id="GAL20692.1"/>
    </source>
</evidence>
<gene>
    <name evidence="1" type="ORF">JCM19235_3694</name>
</gene>
<evidence type="ECO:0000313" key="2">
    <source>
        <dbReference type="Proteomes" id="UP000029228"/>
    </source>
</evidence>
<dbReference type="OrthoDB" id="5892215at2"/>
<keyword evidence="2" id="KW-1185">Reference proteome</keyword>
<dbReference type="AlphaFoldDB" id="A0A090SMR7"/>
<comment type="caution">
    <text evidence="1">The sequence shown here is derived from an EMBL/GenBank/DDBJ whole genome shotgun (WGS) entry which is preliminary data.</text>
</comment>
<accession>A0A090SMR7</accession>
<protein>
    <submittedName>
        <fullName evidence="1">Uncharacterized protein</fullName>
    </submittedName>
</protein>
<dbReference type="STRING" id="990268.JCM19235_3694"/>
<sequence length="141" mass="16276">MKLLHLQLFWQQTQNTLLELEDLPTLTEQQQVEFNQWIKQCRKLLSFEVHQQPWVKVNQDGFTSLLELSPNGTLIERDMFGGKSLSGLWKVMDGLLFIKVISGEFIVEYQVVGHSKQNIHDGVEYINGRASTVSKFIQVKA</sequence>
<name>A0A090SMR7_9VIBR</name>
<organism evidence="1 2">
    <name type="scientific">Vibrio maritimus</name>
    <dbReference type="NCBI Taxonomy" id="990268"/>
    <lineage>
        <taxon>Bacteria</taxon>
        <taxon>Pseudomonadati</taxon>
        <taxon>Pseudomonadota</taxon>
        <taxon>Gammaproteobacteria</taxon>
        <taxon>Vibrionales</taxon>
        <taxon>Vibrionaceae</taxon>
        <taxon>Vibrio</taxon>
    </lineage>
</organism>
<dbReference type="EMBL" id="BBMR01000006">
    <property type="protein sequence ID" value="GAL20692.1"/>
    <property type="molecule type" value="Genomic_DNA"/>
</dbReference>
<dbReference type="Proteomes" id="UP000029228">
    <property type="component" value="Unassembled WGS sequence"/>
</dbReference>
<proteinExistence type="predicted"/>